<dbReference type="Proteomes" id="UP000294555">
    <property type="component" value="Unassembled WGS sequence"/>
</dbReference>
<keyword evidence="2" id="KW-1185">Reference proteome</keyword>
<dbReference type="AlphaFoldDB" id="A0A4R1NCN8"/>
<comment type="caution">
    <text evidence="1">The sequence shown here is derived from an EMBL/GenBank/DDBJ whole genome shotgun (WGS) entry which is preliminary data.</text>
</comment>
<sequence length="160" mass="18461">MCLLSYFSQTFANDLDLYSLDTASFAYHVYAPKEGDNQYFKNQLFAIEKKVHNNSDYFFLAGTFVNSESNRCVLLGMGKNWVRYNNWSFEGLYAYAGEFVFKPFEHCGDDGFYHDVKRATGIGFAPYIYHGVKYDLNSYISVRSGLLLPGIVIMSLQFRF</sequence>
<gene>
    <name evidence="1" type="ORF">EZJ58_0359</name>
</gene>
<dbReference type="EMBL" id="SJOI01000001">
    <property type="protein sequence ID" value="TCL02346.1"/>
    <property type="molecule type" value="Genomic_DNA"/>
</dbReference>
<evidence type="ECO:0000313" key="2">
    <source>
        <dbReference type="Proteomes" id="UP000294555"/>
    </source>
</evidence>
<proteinExistence type="predicted"/>
<reference evidence="1 2" key="1">
    <citation type="submission" date="2019-02" db="EMBL/GenBank/DDBJ databases">
        <title>Investigation of anaerobic lignin degradation for improved lignocellulosic biofuels.</title>
        <authorList>
            <person name="Deangelis K."/>
        </authorList>
    </citation>
    <scope>NUCLEOTIDE SEQUENCE [LARGE SCALE GENOMIC DNA]</scope>
    <source>
        <strain evidence="1 2">159R</strain>
    </source>
</reference>
<name>A0A4R1NCN8_9GAMM</name>
<evidence type="ECO:0000313" key="1">
    <source>
        <dbReference type="EMBL" id="TCL02346.1"/>
    </source>
</evidence>
<organism evidence="1 2">
    <name type="scientific">Sodalis ligni</name>
    <dbReference type="NCBI Taxonomy" id="2697027"/>
    <lineage>
        <taxon>Bacteria</taxon>
        <taxon>Pseudomonadati</taxon>
        <taxon>Pseudomonadota</taxon>
        <taxon>Gammaproteobacteria</taxon>
        <taxon>Enterobacterales</taxon>
        <taxon>Bruguierivoracaceae</taxon>
        <taxon>Sodalis</taxon>
    </lineage>
</organism>
<protein>
    <submittedName>
        <fullName evidence="1">Uncharacterized protein</fullName>
    </submittedName>
</protein>
<accession>A0A4R1NCN8</accession>